<evidence type="ECO:0008006" key="3">
    <source>
        <dbReference type="Google" id="ProtNLM"/>
    </source>
</evidence>
<dbReference type="InterPro" id="IPR021484">
    <property type="entry name" value="DUF3137"/>
</dbReference>
<gene>
    <name evidence="2" type="ORF">METZ01_LOCUS309300</name>
</gene>
<feature type="transmembrane region" description="Helical" evidence="1">
    <location>
        <begin position="37"/>
        <end position="55"/>
    </location>
</feature>
<organism evidence="2">
    <name type="scientific">marine metagenome</name>
    <dbReference type="NCBI Taxonomy" id="408172"/>
    <lineage>
        <taxon>unclassified sequences</taxon>
        <taxon>metagenomes</taxon>
        <taxon>ecological metagenomes</taxon>
    </lineage>
</organism>
<evidence type="ECO:0000256" key="1">
    <source>
        <dbReference type="SAM" id="Phobius"/>
    </source>
</evidence>
<accession>A0A382N5U3</accession>
<dbReference type="AlphaFoldDB" id="A0A382N5U3"/>
<keyword evidence="1" id="KW-0812">Transmembrane</keyword>
<feature type="transmembrane region" description="Helical" evidence="1">
    <location>
        <begin position="61"/>
        <end position="80"/>
    </location>
</feature>
<evidence type="ECO:0000313" key="2">
    <source>
        <dbReference type="EMBL" id="SVC56446.1"/>
    </source>
</evidence>
<name>A0A382N5U3_9ZZZZ</name>
<reference evidence="2" key="1">
    <citation type="submission" date="2018-05" db="EMBL/GenBank/DDBJ databases">
        <authorList>
            <person name="Lanie J.A."/>
            <person name="Ng W.-L."/>
            <person name="Kazmierczak K.M."/>
            <person name="Andrzejewski T.M."/>
            <person name="Davidsen T.M."/>
            <person name="Wayne K.J."/>
            <person name="Tettelin H."/>
            <person name="Glass J.I."/>
            <person name="Rusch D."/>
            <person name="Podicherti R."/>
            <person name="Tsui H.-C.T."/>
            <person name="Winkler M.E."/>
        </authorList>
    </citation>
    <scope>NUCLEOTIDE SEQUENCE</scope>
</reference>
<protein>
    <recommendedName>
        <fullName evidence="3">Galanin</fullName>
    </recommendedName>
</protein>
<sequence length="322" mass="37135">MADSAANFRELYSTNLVPKLKELDKTRKSILDLIKKYVLISLVPLGIFGYVSILFENPIPIGITVVACVGYAFYKINPLWSSYYSAFKQQVIKQIIHFIDDTLTYSPTDCISQGRFKECGIFRTHIDRYEGDDLVTGKRGSTDMKFSEVHAEYKTHTTDSKGRTQTHWHTIFKGLLFSADFNKHFNVSTYVLTDTAEKLFGSFGTKFQKFSGHGDLVKLEDPEFEKSFVVYSSDQTEARYILSTSLMKRILDYKIKSKKNIQLSFVSSRLFVAVPYGKDLFEPKLFGEITDFESVEEYYNDLKLVLELIEDLNLNTRIWTKE</sequence>
<dbReference type="Pfam" id="PF11335">
    <property type="entry name" value="DUF3137"/>
    <property type="match status" value="1"/>
</dbReference>
<dbReference type="EMBL" id="UINC01098148">
    <property type="protein sequence ID" value="SVC56446.1"/>
    <property type="molecule type" value="Genomic_DNA"/>
</dbReference>
<proteinExistence type="predicted"/>
<keyword evidence="1" id="KW-1133">Transmembrane helix</keyword>
<keyword evidence="1" id="KW-0472">Membrane</keyword>